<organism evidence="8 9">
    <name type="scientific">Vagococcus vulneris</name>
    <dbReference type="NCBI Taxonomy" id="1977869"/>
    <lineage>
        <taxon>Bacteria</taxon>
        <taxon>Bacillati</taxon>
        <taxon>Bacillota</taxon>
        <taxon>Bacilli</taxon>
        <taxon>Lactobacillales</taxon>
        <taxon>Enterococcaceae</taxon>
        <taxon>Vagococcus</taxon>
    </lineage>
</organism>
<evidence type="ECO:0000256" key="4">
    <source>
        <dbReference type="ARBA" id="ARBA00022989"/>
    </source>
</evidence>
<keyword evidence="3 6" id="KW-0812">Transmembrane</keyword>
<feature type="transmembrane region" description="Helical" evidence="6">
    <location>
        <begin position="20"/>
        <end position="40"/>
    </location>
</feature>
<dbReference type="OrthoDB" id="1937696at2"/>
<dbReference type="InterPro" id="IPR027022">
    <property type="entry name" value="ABC_permease_BceB-typ"/>
</dbReference>
<dbReference type="GO" id="GO:0055085">
    <property type="term" value="P:transmembrane transport"/>
    <property type="evidence" value="ECO:0007669"/>
    <property type="project" value="UniProtKB-UniRule"/>
</dbReference>
<accession>A0A429ZSM8</accession>
<evidence type="ECO:0000313" key="9">
    <source>
        <dbReference type="Proteomes" id="UP000287857"/>
    </source>
</evidence>
<feature type="transmembrane region" description="Helical" evidence="6">
    <location>
        <begin position="584"/>
        <end position="603"/>
    </location>
</feature>
<evidence type="ECO:0000256" key="2">
    <source>
        <dbReference type="ARBA" id="ARBA00022475"/>
    </source>
</evidence>
<feature type="domain" description="ABC3 transporter permease C-terminal" evidence="7">
    <location>
        <begin position="60"/>
        <end position="175"/>
    </location>
</feature>
<feature type="transmembrane region" description="Helical" evidence="6">
    <location>
        <begin position="191"/>
        <end position="212"/>
    </location>
</feature>
<dbReference type="RefSeq" id="WP_125984742.1">
    <property type="nucleotide sequence ID" value="NZ_NGJS01000023.1"/>
</dbReference>
<dbReference type="PIRSF" id="PIRSF018968">
    <property type="entry name" value="ABC_permease_BceB"/>
    <property type="match status" value="1"/>
</dbReference>
<dbReference type="AlphaFoldDB" id="A0A429ZSM8"/>
<comment type="caution">
    <text evidence="8">The sequence shown here is derived from an EMBL/GenBank/DDBJ whole genome shotgun (WGS) entry which is preliminary data.</text>
</comment>
<dbReference type="Proteomes" id="UP000287857">
    <property type="component" value="Unassembled WGS sequence"/>
</dbReference>
<feature type="transmembrane region" description="Helical" evidence="6">
    <location>
        <begin position="109"/>
        <end position="132"/>
    </location>
</feature>
<evidence type="ECO:0000256" key="5">
    <source>
        <dbReference type="ARBA" id="ARBA00023136"/>
    </source>
</evidence>
<dbReference type="EMBL" id="NGJS01000023">
    <property type="protein sequence ID" value="RST96726.1"/>
    <property type="molecule type" value="Genomic_DNA"/>
</dbReference>
<name>A0A429ZSM8_9ENTE</name>
<keyword evidence="4 6" id="KW-1133">Transmembrane helix</keyword>
<feature type="transmembrane region" description="Helical" evidence="6">
    <location>
        <begin position="52"/>
        <end position="75"/>
    </location>
</feature>
<protein>
    <submittedName>
        <fullName evidence="8">Peptide ABC transporter permease</fullName>
    </submittedName>
</protein>
<keyword evidence="5 6" id="KW-0472">Membrane</keyword>
<proteinExistence type="inferred from homology"/>
<keyword evidence="2 6" id="KW-1003">Cell membrane</keyword>
<sequence>MRFNQFIFRNTMRNKNLYLAYFLSVLSTVMSFFTFAVFTFHPKLSSGLHQSVQMGMLASAIIIYVFSFLFVWYSVDIFLQSRKKEFGLLLIQGMSPKQLRKMVFQENMLVGFLATFFGIIVGILFSQLILWISKLFLHIDFSFYFPIKAILVTLISFFILFLCISLIIQLKIPKMDIQTLLKSQSLGKGKVKPSIIKSVLAILLIGIGYGIALSVKGVLVVMAMLPVIFLVILGTSFLFNQLTLVVVNNLQKKESFFWNKTNMLVLSDLSFRMKDNAKAFFLVTVISTVAFSAIGTLAGFKEMSLKQINTTPYDITLVPNDSQTDIQEEMQRIDKNIQKLGISATKNKIATINFETDHKVVEIVSQETYNQLAKKIGEKPIDITDQAVLVINQIRQENDNQFKLTKFTFPDNKQTVNVETVESKRDVIPNYRPIVVVSTSDYKKINQTQPSKTSYLWIDNHKDTERLVKLGEIEETNPNVFVKPYMEQVIIDTFAPIFFIGLFIGLVFFVSAGSFLYFRLYNDMNLDQEKFSMIYKIGFSKKEMKKVVYQQIAILFFTPIIVSVIHGVVALKAMYALFGQPIQLTAFIILGIFIIIQTLYYIIARYFYFKKLYNTIE</sequence>
<dbReference type="PANTHER" id="PTHR46795">
    <property type="entry name" value="ABC TRANSPORTER PERMEASE-RELATED-RELATED"/>
    <property type="match status" value="1"/>
</dbReference>
<feature type="transmembrane region" description="Helical" evidence="6">
    <location>
        <begin position="279"/>
        <end position="300"/>
    </location>
</feature>
<keyword evidence="6" id="KW-0813">Transport</keyword>
<comment type="similarity">
    <text evidence="6">Belongs to the ABC-4 integral membrane protein family.</text>
</comment>
<feature type="transmembrane region" description="Helical" evidence="6">
    <location>
        <begin position="494"/>
        <end position="518"/>
    </location>
</feature>
<dbReference type="Pfam" id="PF02687">
    <property type="entry name" value="FtsX"/>
    <property type="match status" value="1"/>
</dbReference>
<feature type="transmembrane region" description="Helical" evidence="6">
    <location>
        <begin position="552"/>
        <end position="578"/>
    </location>
</feature>
<evidence type="ECO:0000259" key="7">
    <source>
        <dbReference type="Pfam" id="PF02687"/>
    </source>
</evidence>
<keyword evidence="9" id="KW-1185">Reference proteome</keyword>
<dbReference type="InterPro" id="IPR003838">
    <property type="entry name" value="ABC3_permease_C"/>
</dbReference>
<evidence type="ECO:0000256" key="1">
    <source>
        <dbReference type="ARBA" id="ARBA00004651"/>
    </source>
</evidence>
<evidence type="ECO:0000313" key="8">
    <source>
        <dbReference type="EMBL" id="RST96726.1"/>
    </source>
</evidence>
<reference evidence="8 9" key="1">
    <citation type="submission" date="2017-05" db="EMBL/GenBank/DDBJ databases">
        <title>Vagococcus spp. assemblies.</title>
        <authorList>
            <person name="Gulvik C.A."/>
        </authorList>
    </citation>
    <scope>NUCLEOTIDE SEQUENCE [LARGE SCALE GENOMIC DNA]</scope>
    <source>
        <strain evidence="8 9">SS1995</strain>
    </source>
</reference>
<comment type="subcellular location">
    <subcellularLocation>
        <location evidence="1 6">Cell membrane</location>
        <topology evidence="1 6">Multi-pass membrane protein</topology>
    </subcellularLocation>
</comment>
<dbReference type="GO" id="GO:0005886">
    <property type="term" value="C:plasma membrane"/>
    <property type="evidence" value="ECO:0007669"/>
    <property type="project" value="UniProtKB-SubCell"/>
</dbReference>
<dbReference type="InterPro" id="IPR052536">
    <property type="entry name" value="ABC-4_Integral_Memb_Prot"/>
</dbReference>
<gene>
    <name evidence="8" type="ORF">CBF37_10720</name>
</gene>
<dbReference type="PANTHER" id="PTHR46795:SF2">
    <property type="entry name" value="ABC TRANSPORTER, PERMEASE PROTEIN"/>
    <property type="match status" value="1"/>
</dbReference>
<evidence type="ECO:0000256" key="3">
    <source>
        <dbReference type="ARBA" id="ARBA00022692"/>
    </source>
</evidence>
<feature type="transmembrane region" description="Helical" evidence="6">
    <location>
        <begin position="144"/>
        <end position="170"/>
    </location>
</feature>
<feature type="transmembrane region" description="Helical" evidence="6">
    <location>
        <begin position="218"/>
        <end position="247"/>
    </location>
</feature>
<evidence type="ECO:0000256" key="6">
    <source>
        <dbReference type="PIRNR" id="PIRNR018968"/>
    </source>
</evidence>